<dbReference type="PROSITE" id="PS00583">
    <property type="entry name" value="PFKB_KINASES_1"/>
    <property type="match status" value="1"/>
</dbReference>
<dbReference type="PANTHER" id="PTHR46969">
    <property type="entry name" value="BIFUNCTIONAL PROTEIN HLDE"/>
    <property type="match status" value="1"/>
</dbReference>
<protein>
    <recommendedName>
        <fullName evidence="4">Carbohydrate kinase PfkB domain-containing protein</fullName>
    </recommendedName>
</protein>
<evidence type="ECO:0000259" key="4">
    <source>
        <dbReference type="Pfam" id="PF00294"/>
    </source>
</evidence>
<name>X1LHD2_9ZZZZ</name>
<accession>X1LHD2</accession>
<dbReference type="InterPro" id="IPR011913">
    <property type="entry name" value="RfaE_dom_I"/>
</dbReference>
<dbReference type="InterPro" id="IPR029056">
    <property type="entry name" value="Ribokinase-like"/>
</dbReference>
<evidence type="ECO:0000256" key="1">
    <source>
        <dbReference type="ARBA" id="ARBA00022679"/>
    </source>
</evidence>
<dbReference type="GO" id="GO:0016773">
    <property type="term" value="F:phosphotransferase activity, alcohol group as acceptor"/>
    <property type="evidence" value="ECO:0007669"/>
    <property type="project" value="InterPro"/>
</dbReference>
<feature type="non-terminal residue" evidence="5">
    <location>
        <position position="244"/>
    </location>
</feature>
<dbReference type="GO" id="GO:0005829">
    <property type="term" value="C:cytosol"/>
    <property type="evidence" value="ECO:0007669"/>
    <property type="project" value="TreeGrafter"/>
</dbReference>
<dbReference type="Pfam" id="PF00294">
    <property type="entry name" value="PfkB"/>
    <property type="match status" value="1"/>
</dbReference>
<organism evidence="5">
    <name type="scientific">marine sediment metagenome</name>
    <dbReference type="NCBI Taxonomy" id="412755"/>
    <lineage>
        <taxon>unclassified sequences</taxon>
        <taxon>metagenomes</taxon>
        <taxon>ecological metagenomes</taxon>
    </lineage>
</organism>
<evidence type="ECO:0000256" key="2">
    <source>
        <dbReference type="ARBA" id="ARBA00022777"/>
    </source>
</evidence>
<keyword evidence="3" id="KW-1133">Transmembrane helix</keyword>
<dbReference type="GO" id="GO:0033786">
    <property type="term" value="F:heptose-1-phosphate adenylyltransferase activity"/>
    <property type="evidence" value="ECO:0007669"/>
    <property type="project" value="TreeGrafter"/>
</dbReference>
<sequence>MHKYFKSVSSVPIAIGIRVLFLFIFKNYIFAKKNSITVKSSEIQKIFESFNNFQILIIGDVMIDAYLWGKVERISPEAPIPIITCTKKENRLGGAANVALNIKALGAKPLICSVIGDDENAKVFFERLQIKSIDSKGIIISQERKTTVKTRIISNNQHLLRVDEEDDEYISSDLEQELFSKIQSLISSKKIDAILFEDYDKGIITPFIIEKTVELANKNNILTLVDPKKRNFNHYRNITLFKPN</sequence>
<feature type="domain" description="Carbohydrate kinase PfkB" evidence="4">
    <location>
        <begin position="54"/>
        <end position="234"/>
    </location>
</feature>
<gene>
    <name evidence="5" type="ORF">S06H3_17182</name>
</gene>
<dbReference type="CDD" id="cd01172">
    <property type="entry name" value="RfaE_like"/>
    <property type="match status" value="1"/>
</dbReference>
<dbReference type="InterPro" id="IPR002173">
    <property type="entry name" value="Carboh/pur_kinase_PfkB_CS"/>
</dbReference>
<comment type="caution">
    <text evidence="5">The sequence shown here is derived from an EMBL/GenBank/DDBJ whole genome shotgun (WGS) entry which is preliminary data.</text>
</comment>
<evidence type="ECO:0000313" key="5">
    <source>
        <dbReference type="EMBL" id="GAI05251.1"/>
    </source>
</evidence>
<dbReference type="AlphaFoldDB" id="X1LHD2"/>
<keyword evidence="3" id="KW-0812">Transmembrane</keyword>
<keyword evidence="1" id="KW-0808">Transferase</keyword>
<proteinExistence type="predicted"/>
<feature type="transmembrane region" description="Helical" evidence="3">
    <location>
        <begin position="12"/>
        <end position="31"/>
    </location>
</feature>
<evidence type="ECO:0000256" key="3">
    <source>
        <dbReference type="SAM" id="Phobius"/>
    </source>
</evidence>
<dbReference type="Gene3D" id="3.40.1190.20">
    <property type="match status" value="1"/>
</dbReference>
<reference evidence="5" key="1">
    <citation type="journal article" date="2014" name="Front. Microbiol.">
        <title>High frequency of phylogenetically diverse reductive dehalogenase-homologous genes in deep subseafloor sedimentary metagenomes.</title>
        <authorList>
            <person name="Kawai M."/>
            <person name="Futagami T."/>
            <person name="Toyoda A."/>
            <person name="Takaki Y."/>
            <person name="Nishi S."/>
            <person name="Hori S."/>
            <person name="Arai W."/>
            <person name="Tsubouchi T."/>
            <person name="Morono Y."/>
            <person name="Uchiyama I."/>
            <person name="Ito T."/>
            <person name="Fujiyama A."/>
            <person name="Inagaki F."/>
            <person name="Takami H."/>
        </authorList>
    </citation>
    <scope>NUCLEOTIDE SEQUENCE</scope>
    <source>
        <strain evidence="5">Expedition CK06-06</strain>
    </source>
</reference>
<dbReference type="PANTHER" id="PTHR46969:SF1">
    <property type="entry name" value="BIFUNCTIONAL PROTEIN HLDE"/>
    <property type="match status" value="1"/>
</dbReference>
<dbReference type="GO" id="GO:0033785">
    <property type="term" value="F:heptose 7-phosphate kinase activity"/>
    <property type="evidence" value="ECO:0007669"/>
    <property type="project" value="TreeGrafter"/>
</dbReference>
<keyword evidence="2" id="KW-0418">Kinase</keyword>
<dbReference type="SUPFAM" id="SSF53613">
    <property type="entry name" value="Ribokinase-like"/>
    <property type="match status" value="1"/>
</dbReference>
<dbReference type="InterPro" id="IPR011611">
    <property type="entry name" value="PfkB_dom"/>
</dbReference>
<dbReference type="EMBL" id="BARV01008569">
    <property type="protein sequence ID" value="GAI05251.1"/>
    <property type="molecule type" value="Genomic_DNA"/>
</dbReference>
<keyword evidence="3" id="KW-0472">Membrane</keyword>